<evidence type="ECO:0000313" key="1">
    <source>
        <dbReference type="EMBL" id="STY65664.1"/>
    </source>
</evidence>
<dbReference type="GeneID" id="67368606"/>
<keyword evidence="6" id="KW-1185">Reference proteome</keyword>
<dbReference type="RefSeq" id="WP_006248660.1">
    <property type="nucleotide sequence ID" value="NZ_CP011098.1"/>
</dbReference>
<sequence length="213" mass="23691">MISKIERALIERLTLGLGKMVYAVAGYAGEINDEKLDVLRLPACLVSYGGSAFEAKSMGVRGKRYQATDVFVVLVITRSMRNQTAGRLGGVTSREVGVNQLLGAVKTLLINQTLDGLVHPIQPKRIRTIWNNAEVKKEKLSAYAIEFEISYNECNVLDDGRFPEGVEPNEQVFKQYQGKLDEPQGDLSGFNNRIFDPNNNAETAFRTEFKDGD</sequence>
<dbReference type="EMBL" id="UGPL01000006">
    <property type="protein sequence ID" value="STY65664.1"/>
    <property type="molecule type" value="Genomic_DNA"/>
</dbReference>
<dbReference type="Proteomes" id="UP000315164">
    <property type="component" value="Unassembled WGS sequence"/>
</dbReference>
<reference evidence="1 4" key="1">
    <citation type="submission" date="2018-06" db="EMBL/GenBank/DDBJ databases">
        <authorList>
            <consortium name="Pathogen Informatics"/>
            <person name="Doyle S."/>
        </authorList>
    </citation>
    <scope>NUCLEOTIDE SEQUENCE [LARGE SCALE GENOMIC DNA]</scope>
    <source>
        <strain evidence="1 4">NCTC9380</strain>
    </source>
</reference>
<gene>
    <name evidence="3" type="ORF">FEA53_08905</name>
    <name evidence="2" type="ORF">FEB89_09220</name>
    <name evidence="1" type="ORF">NCTC9380_00932</name>
</gene>
<dbReference type="OrthoDB" id="5453249at2"/>
<dbReference type="EMBL" id="VAJI01000019">
    <property type="protein sequence ID" value="TRB36534.1"/>
    <property type="molecule type" value="Genomic_DNA"/>
</dbReference>
<dbReference type="AlphaFoldDB" id="A0A248ZYI8"/>
<evidence type="ECO:0000313" key="4">
    <source>
        <dbReference type="Proteomes" id="UP000254031"/>
    </source>
</evidence>
<name>A0A248ZYI8_MANHA</name>
<dbReference type="Proteomes" id="UP000318394">
    <property type="component" value="Unassembled WGS sequence"/>
</dbReference>
<organism evidence="3 5">
    <name type="scientific">Mannheimia haemolytica</name>
    <name type="common">Pasteurella haemolytica</name>
    <dbReference type="NCBI Taxonomy" id="75985"/>
    <lineage>
        <taxon>Bacteria</taxon>
        <taxon>Pseudomonadati</taxon>
        <taxon>Pseudomonadota</taxon>
        <taxon>Gammaproteobacteria</taxon>
        <taxon>Pasteurellales</taxon>
        <taxon>Pasteurellaceae</taxon>
        <taxon>Mannheimia</taxon>
    </lineage>
</organism>
<dbReference type="Proteomes" id="UP000254031">
    <property type="component" value="Unassembled WGS sequence"/>
</dbReference>
<evidence type="ECO:0000313" key="2">
    <source>
        <dbReference type="EMBL" id="TRB36534.1"/>
    </source>
</evidence>
<dbReference type="Pfam" id="PF08873">
    <property type="entry name" value="Phage_Mu_Gp37"/>
    <property type="match status" value="1"/>
</dbReference>
<reference evidence="5 6" key="2">
    <citation type="journal article" date="2019" name="Vet. Microbiol.">
        <title>Genetic characterization of susceptible and multi-drug resistant Mannheimia haemolytica isolated from high-risk stocker calves prior to and after antimicrobial metaphylaxis.</title>
        <authorList>
            <person name="Snyder E.R."/>
            <person name="Alvarez-Narvaez S."/>
            <person name="Credille B.C."/>
        </authorList>
    </citation>
    <scope>NUCLEOTIDE SEQUENCE [LARGE SCALE GENOMIC DNA]</scope>
    <source>
        <strain evidence="3 5">UGA-R5-128-1</strain>
        <strain evidence="2 6">UGA-R7-163-1</strain>
    </source>
</reference>
<dbReference type="InterPro" id="IPR014972">
    <property type="entry name" value="Phage_Mu_Gp37"/>
</dbReference>
<dbReference type="KEGG" id="mhay:VK67_12600"/>
<protein>
    <submittedName>
        <fullName evidence="3">DUF1834 family protein</fullName>
    </submittedName>
    <submittedName>
        <fullName evidence="1">Mu-like prophage protein gp37</fullName>
    </submittedName>
</protein>
<evidence type="ECO:0000313" key="6">
    <source>
        <dbReference type="Proteomes" id="UP000318394"/>
    </source>
</evidence>
<proteinExistence type="predicted"/>
<evidence type="ECO:0000313" key="3">
    <source>
        <dbReference type="EMBL" id="TRB73738.1"/>
    </source>
</evidence>
<accession>A0A248ZYI8</accession>
<dbReference type="EMBL" id="VAJB01000018">
    <property type="protein sequence ID" value="TRB73738.1"/>
    <property type="molecule type" value="Genomic_DNA"/>
</dbReference>
<evidence type="ECO:0000313" key="5">
    <source>
        <dbReference type="Proteomes" id="UP000315164"/>
    </source>
</evidence>
<dbReference type="KEGG" id="mhaq:WC39_12595"/>